<gene>
    <name evidence="9" type="ORF">HGRIS_005902</name>
</gene>
<accession>A0ABR3K055</accession>
<keyword evidence="10" id="KW-1185">Reference proteome</keyword>
<comment type="subcellular location">
    <subcellularLocation>
        <location evidence="1">Endomembrane system</location>
        <topology evidence="1">Multi-pass membrane protein</topology>
    </subcellularLocation>
</comment>
<feature type="transmembrane region" description="Helical" evidence="8">
    <location>
        <begin position="139"/>
        <end position="160"/>
    </location>
</feature>
<dbReference type="Pfam" id="PF08449">
    <property type="entry name" value="UAA"/>
    <property type="match status" value="1"/>
</dbReference>
<dbReference type="NCBIfam" id="TIGR00803">
    <property type="entry name" value="nst"/>
    <property type="match status" value="1"/>
</dbReference>
<feature type="compositionally biased region" description="Basic residues" evidence="7">
    <location>
        <begin position="1"/>
        <end position="10"/>
    </location>
</feature>
<feature type="transmembrane region" description="Helical" evidence="8">
    <location>
        <begin position="167"/>
        <end position="188"/>
    </location>
</feature>
<dbReference type="PANTHER" id="PTHR10778:SF4">
    <property type="entry name" value="NUCLEOTIDE SUGAR TRANSPORTER SLC35B4"/>
    <property type="match status" value="1"/>
</dbReference>
<evidence type="ECO:0000256" key="1">
    <source>
        <dbReference type="ARBA" id="ARBA00004127"/>
    </source>
</evidence>
<keyword evidence="2" id="KW-0813">Transport</keyword>
<keyword evidence="4 8" id="KW-0812">Transmembrane</keyword>
<feature type="region of interest" description="Disordered" evidence="7">
    <location>
        <begin position="358"/>
        <end position="377"/>
    </location>
</feature>
<evidence type="ECO:0000313" key="10">
    <source>
        <dbReference type="Proteomes" id="UP001556367"/>
    </source>
</evidence>
<protein>
    <recommendedName>
        <fullName evidence="11">UAA transporter</fullName>
    </recommendedName>
</protein>
<evidence type="ECO:0000313" key="9">
    <source>
        <dbReference type="EMBL" id="KAL0960893.1"/>
    </source>
</evidence>
<feature type="transmembrane region" description="Helical" evidence="8">
    <location>
        <begin position="240"/>
        <end position="260"/>
    </location>
</feature>
<dbReference type="EMBL" id="JASNQZ010000001">
    <property type="protein sequence ID" value="KAL0960893.1"/>
    <property type="molecule type" value="Genomic_DNA"/>
</dbReference>
<evidence type="ECO:0000256" key="4">
    <source>
        <dbReference type="ARBA" id="ARBA00022692"/>
    </source>
</evidence>
<evidence type="ECO:0000256" key="5">
    <source>
        <dbReference type="ARBA" id="ARBA00022989"/>
    </source>
</evidence>
<comment type="caution">
    <text evidence="9">The sequence shown here is derived from an EMBL/GenBank/DDBJ whole genome shotgun (WGS) entry which is preliminary data.</text>
</comment>
<evidence type="ECO:0008006" key="11">
    <source>
        <dbReference type="Google" id="ProtNLM"/>
    </source>
</evidence>
<evidence type="ECO:0000256" key="8">
    <source>
        <dbReference type="SAM" id="Phobius"/>
    </source>
</evidence>
<keyword evidence="5 8" id="KW-1133">Transmembrane helix</keyword>
<dbReference type="InterPro" id="IPR013657">
    <property type="entry name" value="SCL35B1-4/HUT1"/>
</dbReference>
<evidence type="ECO:0000256" key="7">
    <source>
        <dbReference type="SAM" id="MobiDB-lite"/>
    </source>
</evidence>
<dbReference type="PANTHER" id="PTHR10778">
    <property type="entry name" value="SOLUTE CARRIER FAMILY 35 MEMBER B"/>
    <property type="match status" value="1"/>
</dbReference>
<evidence type="ECO:0000256" key="6">
    <source>
        <dbReference type="ARBA" id="ARBA00023136"/>
    </source>
</evidence>
<keyword evidence="6 8" id="KW-0472">Membrane</keyword>
<dbReference type="Proteomes" id="UP001556367">
    <property type="component" value="Unassembled WGS sequence"/>
</dbReference>
<feature type="region of interest" description="Disordered" evidence="7">
    <location>
        <begin position="1"/>
        <end position="30"/>
    </location>
</feature>
<evidence type="ECO:0000256" key="2">
    <source>
        <dbReference type="ARBA" id="ARBA00022448"/>
    </source>
</evidence>
<name>A0ABR3K055_9AGAR</name>
<keyword evidence="3" id="KW-0762">Sugar transport</keyword>
<proteinExistence type="predicted"/>
<feature type="transmembrane region" description="Helical" evidence="8">
    <location>
        <begin position="208"/>
        <end position="228"/>
    </location>
</feature>
<organism evidence="9 10">
    <name type="scientific">Hohenbuehelia grisea</name>
    <dbReference type="NCBI Taxonomy" id="104357"/>
    <lineage>
        <taxon>Eukaryota</taxon>
        <taxon>Fungi</taxon>
        <taxon>Dikarya</taxon>
        <taxon>Basidiomycota</taxon>
        <taxon>Agaricomycotina</taxon>
        <taxon>Agaricomycetes</taxon>
        <taxon>Agaricomycetidae</taxon>
        <taxon>Agaricales</taxon>
        <taxon>Pleurotineae</taxon>
        <taxon>Pleurotaceae</taxon>
        <taxon>Hohenbuehelia</taxon>
    </lineage>
</organism>
<evidence type="ECO:0000256" key="3">
    <source>
        <dbReference type="ARBA" id="ARBA00022597"/>
    </source>
</evidence>
<reference evidence="10" key="1">
    <citation type="submission" date="2024-06" db="EMBL/GenBank/DDBJ databases">
        <title>Multi-omics analyses provide insights into the biosynthesis of the anticancer antibiotic pleurotin in Hohenbuehelia grisea.</title>
        <authorList>
            <person name="Weaver J.A."/>
            <person name="Alberti F."/>
        </authorList>
    </citation>
    <scope>NUCLEOTIDE SEQUENCE [LARGE SCALE GENOMIC DNA]</scope>
    <source>
        <strain evidence="10">T-177</strain>
    </source>
</reference>
<feature type="transmembrane region" description="Helical" evidence="8">
    <location>
        <begin position="280"/>
        <end position="302"/>
    </location>
</feature>
<feature type="transmembrane region" description="Helical" evidence="8">
    <location>
        <begin position="73"/>
        <end position="94"/>
    </location>
</feature>
<sequence>MSAKLQHRAAQRTSPQVAEPQKDLEDSSVDPGVQVAQAAPLLLDLYSMLGMVMGGCCTNVLTYEQLLKMNPAIGSALTFSQMLFISIHSLPSFLTFPSSSAVPHLKPRQVPLQRWAAQVAVLTAGSLLNNWAFAFKVPLTVQIVFRSAGLAVSMLFGRLVLKKQYSFLQVASVTLVSLGVVLATLSRTTGAAPATSAGHKTAEEMRQYALGVGMLVVSLFLTGILGILQEQTYKIYGPCWKEGVFYTHFLSLPVFAFLISDVKQGLQSLTTSPSASSSTFSYSPLLVLAANLLSQLICVSGVNRLTSQVSSVSTNLVLTTRKALSLCLSVWWFGNGWNWQLAAGAGMVFCGSFLFSSGAKPSSDSVQPAKAQGAKKE</sequence>